<evidence type="ECO:0000313" key="1">
    <source>
        <dbReference type="EMBL" id="KAF9690806.1"/>
    </source>
</evidence>
<dbReference type="Proteomes" id="UP000651452">
    <property type="component" value="Unassembled WGS sequence"/>
</dbReference>
<protein>
    <submittedName>
        <fullName evidence="1">Uncharacterized protein</fullName>
    </submittedName>
</protein>
<gene>
    <name evidence="1" type="ORF">EKO04_010960</name>
</gene>
<reference evidence="1" key="2">
    <citation type="submission" date="2020-09" db="EMBL/GenBank/DDBJ databases">
        <title>Reference genome assembly for Australian Ascochyta lentis isolate Al4.</title>
        <authorList>
            <person name="Lee R.C."/>
            <person name="Farfan-Caceres L.M."/>
            <person name="Debler J.W."/>
            <person name="Williams A.H."/>
            <person name="Henares B.M."/>
        </authorList>
    </citation>
    <scope>NUCLEOTIDE SEQUENCE</scope>
    <source>
        <strain evidence="1">Al4</strain>
    </source>
</reference>
<name>A0A8H7IVG5_9PLEO</name>
<dbReference type="AlphaFoldDB" id="A0A8H7IVG5"/>
<organism evidence="1 2">
    <name type="scientific">Ascochyta lentis</name>
    <dbReference type="NCBI Taxonomy" id="205686"/>
    <lineage>
        <taxon>Eukaryota</taxon>
        <taxon>Fungi</taxon>
        <taxon>Dikarya</taxon>
        <taxon>Ascomycota</taxon>
        <taxon>Pezizomycotina</taxon>
        <taxon>Dothideomycetes</taxon>
        <taxon>Pleosporomycetidae</taxon>
        <taxon>Pleosporales</taxon>
        <taxon>Pleosporineae</taxon>
        <taxon>Didymellaceae</taxon>
        <taxon>Ascochyta</taxon>
    </lineage>
</organism>
<evidence type="ECO:0000313" key="2">
    <source>
        <dbReference type="Proteomes" id="UP000651452"/>
    </source>
</evidence>
<accession>A0A8H7IVG5</accession>
<sequence length="139" mass="15414">MHNEEPALQNNTPLPRGPVYRKLTLTIDCEVLLQPTTQSPTLVQSYTHVSKSAAECVSDLQIAGLPTSLPLDQIKIRCFHTCAALNVQGEACLDTLWSVGDWLEERYRDLGRGVRCERLTDGHGRDWSEPDATLVVAIS</sequence>
<comment type="caution">
    <text evidence="1">The sequence shown here is derived from an EMBL/GenBank/DDBJ whole genome shotgun (WGS) entry which is preliminary data.</text>
</comment>
<dbReference type="OrthoDB" id="3705895at2759"/>
<reference evidence="1" key="1">
    <citation type="submission" date="2018-12" db="EMBL/GenBank/DDBJ databases">
        <authorList>
            <person name="Syme R.A."/>
            <person name="Farfan-Caceres L."/>
            <person name="Lichtenzveig J."/>
        </authorList>
    </citation>
    <scope>NUCLEOTIDE SEQUENCE</scope>
    <source>
        <strain evidence="1">Al4</strain>
    </source>
</reference>
<dbReference type="EMBL" id="RZGK01000022">
    <property type="protein sequence ID" value="KAF9690806.1"/>
    <property type="molecule type" value="Genomic_DNA"/>
</dbReference>
<keyword evidence="2" id="KW-1185">Reference proteome</keyword>
<proteinExistence type="predicted"/>